<dbReference type="EMBL" id="JAWDGP010003545">
    <property type="protein sequence ID" value="KAK3773309.1"/>
    <property type="molecule type" value="Genomic_DNA"/>
</dbReference>
<organism evidence="1 2">
    <name type="scientific">Elysia crispata</name>
    <name type="common">lettuce slug</name>
    <dbReference type="NCBI Taxonomy" id="231223"/>
    <lineage>
        <taxon>Eukaryota</taxon>
        <taxon>Metazoa</taxon>
        <taxon>Spiralia</taxon>
        <taxon>Lophotrochozoa</taxon>
        <taxon>Mollusca</taxon>
        <taxon>Gastropoda</taxon>
        <taxon>Heterobranchia</taxon>
        <taxon>Euthyneura</taxon>
        <taxon>Panpulmonata</taxon>
        <taxon>Sacoglossa</taxon>
        <taxon>Placobranchoidea</taxon>
        <taxon>Plakobranchidae</taxon>
        <taxon>Elysia</taxon>
    </lineage>
</organism>
<protein>
    <submittedName>
        <fullName evidence="1">Uncharacterized protein</fullName>
    </submittedName>
</protein>
<reference evidence="1" key="1">
    <citation type="journal article" date="2023" name="G3 (Bethesda)">
        <title>A reference genome for the long-term kleptoplast-retaining sea slug Elysia crispata morphotype clarki.</title>
        <authorList>
            <person name="Eastman K.E."/>
            <person name="Pendleton A.L."/>
            <person name="Shaikh M.A."/>
            <person name="Suttiyut T."/>
            <person name="Ogas R."/>
            <person name="Tomko P."/>
            <person name="Gavelis G."/>
            <person name="Widhalm J.R."/>
            <person name="Wisecaver J.H."/>
        </authorList>
    </citation>
    <scope>NUCLEOTIDE SEQUENCE</scope>
    <source>
        <strain evidence="1">ECLA1</strain>
    </source>
</reference>
<accession>A0AAE1DJS1</accession>
<comment type="caution">
    <text evidence="1">The sequence shown here is derived from an EMBL/GenBank/DDBJ whole genome shotgun (WGS) entry which is preliminary data.</text>
</comment>
<dbReference type="Proteomes" id="UP001283361">
    <property type="component" value="Unassembled WGS sequence"/>
</dbReference>
<gene>
    <name evidence="1" type="ORF">RRG08_023196</name>
</gene>
<evidence type="ECO:0000313" key="1">
    <source>
        <dbReference type="EMBL" id="KAK3773309.1"/>
    </source>
</evidence>
<keyword evidence="2" id="KW-1185">Reference proteome</keyword>
<dbReference type="AlphaFoldDB" id="A0AAE1DJS1"/>
<name>A0AAE1DJS1_9GAST</name>
<sequence length="186" mass="22239">MKVSALRLYCYNSILKLHLRPSCFPQEVHGSCTTQKISRAVEHAARATFQPVDRNAESSLEPDWPLQTGLGAVTGLPWRHERVTRDRWWVTRVRVKLSLAQFSTGGRRFQFERKAGHRPLPWCPTPLRLNFKEWVTREGNERNREWRWYSFKEAKEVRLDWQELMQGLSFHHRKGEMEKEIWRVQK</sequence>
<proteinExistence type="predicted"/>
<evidence type="ECO:0000313" key="2">
    <source>
        <dbReference type="Proteomes" id="UP001283361"/>
    </source>
</evidence>